<dbReference type="EMBL" id="JARQWQ010000009">
    <property type="protein sequence ID" value="KAK2569716.1"/>
    <property type="molecule type" value="Genomic_DNA"/>
</dbReference>
<keyword evidence="2" id="KW-1185">Reference proteome</keyword>
<protein>
    <submittedName>
        <fullName evidence="1">Uncharacterized protein</fullName>
    </submittedName>
</protein>
<accession>A0AAD9VCT0</accession>
<reference evidence="1" key="1">
    <citation type="journal article" date="2023" name="G3 (Bethesda)">
        <title>Whole genome assembly and annotation of the endangered Caribbean coral Acropora cervicornis.</title>
        <authorList>
            <person name="Selwyn J.D."/>
            <person name="Vollmer S.V."/>
        </authorList>
    </citation>
    <scope>NUCLEOTIDE SEQUENCE</scope>
    <source>
        <strain evidence="1">K2</strain>
    </source>
</reference>
<name>A0AAD9VCT0_ACRCE</name>
<sequence>MDYVLLTNNNNSQVSKKTDLESVNTKLKALSSERGKMIDDVSVSGPAVGCNTQDKETCKQEGGT</sequence>
<dbReference type="AlphaFoldDB" id="A0AAD9VCT0"/>
<organism evidence="1 2">
    <name type="scientific">Acropora cervicornis</name>
    <name type="common">Staghorn coral</name>
    <dbReference type="NCBI Taxonomy" id="6130"/>
    <lineage>
        <taxon>Eukaryota</taxon>
        <taxon>Metazoa</taxon>
        <taxon>Cnidaria</taxon>
        <taxon>Anthozoa</taxon>
        <taxon>Hexacorallia</taxon>
        <taxon>Scleractinia</taxon>
        <taxon>Astrocoeniina</taxon>
        <taxon>Acroporidae</taxon>
        <taxon>Acropora</taxon>
    </lineage>
</organism>
<evidence type="ECO:0000313" key="1">
    <source>
        <dbReference type="EMBL" id="KAK2569716.1"/>
    </source>
</evidence>
<comment type="caution">
    <text evidence="1">The sequence shown here is derived from an EMBL/GenBank/DDBJ whole genome shotgun (WGS) entry which is preliminary data.</text>
</comment>
<dbReference type="Proteomes" id="UP001249851">
    <property type="component" value="Unassembled WGS sequence"/>
</dbReference>
<evidence type="ECO:0000313" key="2">
    <source>
        <dbReference type="Proteomes" id="UP001249851"/>
    </source>
</evidence>
<gene>
    <name evidence="1" type="ORF">P5673_005552</name>
</gene>
<reference evidence="1" key="2">
    <citation type="journal article" date="2023" name="Science">
        <title>Genomic signatures of disease resistance in endangered staghorn corals.</title>
        <authorList>
            <person name="Vollmer S.V."/>
            <person name="Selwyn J.D."/>
            <person name="Despard B.A."/>
            <person name="Roesel C.L."/>
        </authorList>
    </citation>
    <scope>NUCLEOTIDE SEQUENCE</scope>
    <source>
        <strain evidence="1">K2</strain>
    </source>
</reference>
<proteinExistence type="predicted"/>